<dbReference type="Proteomes" id="UP000800097">
    <property type="component" value="Unassembled WGS sequence"/>
</dbReference>
<evidence type="ECO:0000256" key="1">
    <source>
        <dbReference type="SAM" id="MobiDB-lite"/>
    </source>
</evidence>
<protein>
    <submittedName>
        <fullName evidence="2">Uncharacterized protein</fullName>
    </submittedName>
</protein>
<gene>
    <name evidence="2" type="ORF">EI97DRAFT_439224</name>
</gene>
<dbReference type="AlphaFoldDB" id="A0A6A6JUA9"/>
<keyword evidence="3" id="KW-1185">Reference proteome</keyword>
<sequence length="377" mass="41248">MLAPGKARTNAGLTLWSVAKIREVRDMVPGWLCVSAWHWRGDRGGWCQGHGGYWPVQAHSFDNAQGHRQRDQDFIKRAIHGSHQTSATARTLTDAVSAAARVAEDSTRDVAAATPWPAPTHFPFVAQLSPPSYLYRVHMCRTVFLFPGPAKTSKPMIAPCRRRKSLFEHGGRCSHRPLAGDRRGRPSAVSQSLLWWLARIDAQRPHDGMDVKRNDGTMGRGAQAGRSPLRLMRGEGEIAAASRSQDGRATRAGGCRPARTLSALSILTRQRCAASESLREIVTLCASSLVVAVTFDDPLLYSVFAVRPPPAGWPPASSQPACYKQQSSRSRLFPARAVLLAVGIARRAARQRPARSVAESPESRPLRSLWKAPALPL</sequence>
<reference evidence="2" key="1">
    <citation type="journal article" date="2020" name="Stud. Mycol.">
        <title>101 Dothideomycetes genomes: a test case for predicting lifestyles and emergence of pathogens.</title>
        <authorList>
            <person name="Haridas S."/>
            <person name="Albert R."/>
            <person name="Binder M."/>
            <person name="Bloem J."/>
            <person name="Labutti K."/>
            <person name="Salamov A."/>
            <person name="Andreopoulos B."/>
            <person name="Baker S."/>
            <person name="Barry K."/>
            <person name="Bills G."/>
            <person name="Bluhm B."/>
            <person name="Cannon C."/>
            <person name="Castanera R."/>
            <person name="Culley D."/>
            <person name="Daum C."/>
            <person name="Ezra D."/>
            <person name="Gonzalez J."/>
            <person name="Henrissat B."/>
            <person name="Kuo A."/>
            <person name="Liang C."/>
            <person name="Lipzen A."/>
            <person name="Lutzoni F."/>
            <person name="Magnuson J."/>
            <person name="Mondo S."/>
            <person name="Nolan M."/>
            <person name="Ohm R."/>
            <person name="Pangilinan J."/>
            <person name="Park H.-J."/>
            <person name="Ramirez L."/>
            <person name="Alfaro M."/>
            <person name="Sun H."/>
            <person name="Tritt A."/>
            <person name="Yoshinaga Y."/>
            <person name="Zwiers L.-H."/>
            <person name="Turgeon B."/>
            <person name="Goodwin S."/>
            <person name="Spatafora J."/>
            <person name="Crous P."/>
            <person name="Grigoriev I."/>
        </authorList>
    </citation>
    <scope>NUCLEOTIDE SEQUENCE</scope>
    <source>
        <strain evidence="2">CBS 379.55</strain>
    </source>
</reference>
<feature type="region of interest" description="Disordered" evidence="1">
    <location>
        <begin position="348"/>
        <end position="377"/>
    </location>
</feature>
<dbReference type="EMBL" id="ML986485">
    <property type="protein sequence ID" value="KAF2280162.1"/>
    <property type="molecule type" value="Genomic_DNA"/>
</dbReference>
<dbReference type="GeneID" id="54552721"/>
<dbReference type="RefSeq" id="XP_033657700.1">
    <property type="nucleotide sequence ID" value="XM_033799546.1"/>
</dbReference>
<accession>A0A6A6JUA9</accession>
<proteinExistence type="predicted"/>
<organism evidence="2 3">
    <name type="scientific">Westerdykella ornata</name>
    <dbReference type="NCBI Taxonomy" id="318751"/>
    <lineage>
        <taxon>Eukaryota</taxon>
        <taxon>Fungi</taxon>
        <taxon>Dikarya</taxon>
        <taxon>Ascomycota</taxon>
        <taxon>Pezizomycotina</taxon>
        <taxon>Dothideomycetes</taxon>
        <taxon>Pleosporomycetidae</taxon>
        <taxon>Pleosporales</taxon>
        <taxon>Sporormiaceae</taxon>
        <taxon>Westerdykella</taxon>
    </lineage>
</organism>
<evidence type="ECO:0000313" key="3">
    <source>
        <dbReference type="Proteomes" id="UP000800097"/>
    </source>
</evidence>
<evidence type="ECO:0000313" key="2">
    <source>
        <dbReference type="EMBL" id="KAF2280162.1"/>
    </source>
</evidence>
<name>A0A6A6JUA9_WESOR</name>